<accession>A0A3E1EW56</accession>
<dbReference type="EMBL" id="QURB01000007">
    <property type="protein sequence ID" value="RFC53789.1"/>
    <property type="molecule type" value="Genomic_DNA"/>
</dbReference>
<protein>
    <submittedName>
        <fullName evidence="2">Uncharacterized protein</fullName>
    </submittedName>
</protein>
<evidence type="ECO:0000256" key="1">
    <source>
        <dbReference type="SAM" id="Phobius"/>
    </source>
</evidence>
<proteinExistence type="predicted"/>
<keyword evidence="1" id="KW-0812">Transmembrane</keyword>
<evidence type="ECO:0000313" key="2">
    <source>
        <dbReference type="EMBL" id="RFC53789.1"/>
    </source>
</evidence>
<organism evidence="2 3">
    <name type="scientific">Brumimicrobium aurantiacum</name>
    <dbReference type="NCBI Taxonomy" id="1737063"/>
    <lineage>
        <taxon>Bacteria</taxon>
        <taxon>Pseudomonadati</taxon>
        <taxon>Bacteroidota</taxon>
        <taxon>Flavobacteriia</taxon>
        <taxon>Flavobacteriales</taxon>
        <taxon>Crocinitomicaceae</taxon>
        <taxon>Brumimicrobium</taxon>
    </lineage>
</organism>
<comment type="caution">
    <text evidence="2">The sequence shown here is derived from an EMBL/GenBank/DDBJ whole genome shotgun (WGS) entry which is preliminary data.</text>
</comment>
<keyword evidence="1" id="KW-1133">Transmembrane helix</keyword>
<evidence type="ECO:0000313" key="3">
    <source>
        <dbReference type="Proteomes" id="UP000257127"/>
    </source>
</evidence>
<reference evidence="2 3" key="1">
    <citation type="submission" date="2018-08" db="EMBL/GenBank/DDBJ databases">
        <title>The draft genome squence of Brumimicrobium sp. N62.</title>
        <authorList>
            <person name="Du Z.-J."/>
            <person name="Luo H.-R."/>
        </authorList>
    </citation>
    <scope>NUCLEOTIDE SEQUENCE [LARGE SCALE GENOMIC DNA]</scope>
    <source>
        <strain evidence="2 3">N62</strain>
    </source>
</reference>
<feature type="transmembrane region" description="Helical" evidence="1">
    <location>
        <begin position="41"/>
        <end position="58"/>
    </location>
</feature>
<dbReference type="AlphaFoldDB" id="A0A3E1EW56"/>
<keyword evidence="1" id="KW-0472">Membrane</keyword>
<name>A0A3E1EW56_9FLAO</name>
<gene>
    <name evidence="2" type="ORF">DXU93_11725</name>
</gene>
<dbReference type="Proteomes" id="UP000257127">
    <property type="component" value="Unassembled WGS sequence"/>
</dbReference>
<keyword evidence="3" id="KW-1185">Reference proteome</keyword>
<sequence length="61" mass="7260">MKRKLVYNRWKLSSDDIKKHQNFDAILNGLKKDPYKNWKKITFWGTVGTTAVALFFLISHF</sequence>